<sequence>MAKPMKLTCLACGAVNRVPSDKLGAGPKCGTCGEKLNDAKVHEIDAGVLAKATKNDDLPLLVDFWAPWCGPCRMMAPEFSKAAQALGPDARLVKINTEDHPKVSARNNIRGIPTMILYQNGREVARQSGAVPARAIEDFVRTKARVGA</sequence>
<dbReference type="Pfam" id="PF21352">
    <property type="entry name" value="Zn_ribbon_Thio2"/>
    <property type="match status" value="1"/>
</dbReference>
<keyword evidence="4" id="KW-0249">Electron transport</keyword>
<dbReference type="InterPro" id="IPR005746">
    <property type="entry name" value="Thioredoxin"/>
</dbReference>
<keyword evidence="3" id="KW-0479">Metal-binding</keyword>
<dbReference type="NCBIfam" id="TIGR01068">
    <property type="entry name" value="thioredoxin"/>
    <property type="match status" value="1"/>
</dbReference>
<evidence type="ECO:0000256" key="5">
    <source>
        <dbReference type="ARBA" id="ARBA00023157"/>
    </source>
</evidence>
<dbReference type="EMBL" id="VSIY01000013">
    <property type="protein sequence ID" value="TYB80554.1"/>
    <property type="molecule type" value="Genomic_DNA"/>
</dbReference>
<dbReference type="InterPro" id="IPR036249">
    <property type="entry name" value="Thioredoxin-like_sf"/>
</dbReference>
<keyword evidence="5" id="KW-1015">Disulfide bond</keyword>
<dbReference type="NCBIfam" id="NF008229">
    <property type="entry name" value="PRK10996.1"/>
    <property type="match status" value="1"/>
</dbReference>
<dbReference type="SUPFAM" id="SSF52833">
    <property type="entry name" value="Thioredoxin-like"/>
    <property type="match status" value="1"/>
</dbReference>
<comment type="caution">
    <text evidence="9">The sequence shown here is derived from an EMBL/GenBank/DDBJ whole genome shotgun (WGS) entry which is preliminary data.</text>
</comment>
<dbReference type="Pfam" id="PF00085">
    <property type="entry name" value="Thioredoxin"/>
    <property type="match status" value="1"/>
</dbReference>
<dbReference type="CDD" id="cd02947">
    <property type="entry name" value="TRX_family"/>
    <property type="match status" value="1"/>
</dbReference>
<dbReference type="Gene3D" id="2.30.30.380">
    <property type="entry name" value="Zn-finger domain of Sec23/24"/>
    <property type="match status" value="1"/>
</dbReference>
<reference evidence="9 10" key="1">
    <citation type="submission" date="2019-08" db="EMBL/GenBank/DDBJ databases">
        <title>Identification of a novel species of the genus Boseongicola.</title>
        <authorList>
            <person name="Zhang X.-Q."/>
        </authorList>
    </citation>
    <scope>NUCLEOTIDE SEQUENCE [LARGE SCALE GENOMIC DNA]</scope>
    <source>
        <strain evidence="9 10">HY14</strain>
    </source>
</reference>
<evidence type="ECO:0000313" key="9">
    <source>
        <dbReference type="EMBL" id="TYB80554.1"/>
    </source>
</evidence>
<protein>
    <recommendedName>
        <fullName evidence="7">Thioredoxin</fullName>
    </recommendedName>
</protein>
<dbReference type="InterPro" id="IPR017937">
    <property type="entry name" value="Thioredoxin_CS"/>
</dbReference>
<dbReference type="RefSeq" id="WP_148378688.1">
    <property type="nucleotide sequence ID" value="NZ_VSIY01000013.1"/>
</dbReference>
<dbReference type="InterPro" id="IPR013766">
    <property type="entry name" value="Thioredoxin_domain"/>
</dbReference>
<dbReference type="PROSITE" id="PS00194">
    <property type="entry name" value="THIOREDOXIN_1"/>
    <property type="match status" value="1"/>
</dbReference>
<comment type="similarity">
    <text evidence="1">Belongs to the thioredoxin family.</text>
</comment>
<evidence type="ECO:0000256" key="3">
    <source>
        <dbReference type="ARBA" id="ARBA00022723"/>
    </source>
</evidence>
<dbReference type="AlphaFoldDB" id="A0A5D0RJ66"/>
<dbReference type="PROSITE" id="PS51352">
    <property type="entry name" value="THIOREDOXIN_2"/>
    <property type="match status" value="1"/>
</dbReference>
<name>A0A5D0RJ66_9RHOB</name>
<dbReference type="GO" id="GO:0045454">
    <property type="term" value="P:cell redox homeostasis"/>
    <property type="evidence" value="ECO:0007669"/>
    <property type="project" value="TreeGrafter"/>
</dbReference>
<evidence type="ECO:0000256" key="7">
    <source>
        <dbReference type="NCBIfam" id="TIGR01068"/>
    </source>
</evidence>
<proteinExistence type="inferred from homology"/>
<dbReference type="GO" id="GO:0005829">
    <property type="term" value="C:cytosol"/>
    <property type="evidence" value="ECO:0007669"/>
    <property type="project" value="TreeGrafter"/>
</dbReference>
<keyword evidence="2" id="KW-0813">Transport</keyword>
<keyword evidence="6" id="KW-0676">Redox-active center</keyword>
<evidence type="ECO:0000256" key="1">
    <source>
        <dbReference type="ARBA" id="ARBA00008987"/>
    </source>
</evidence>
<dbReference type="Gene3D" id="3.40.30.10">
    <property type="entry name" value="Glutaredoxin"/>
    <property type="match status" value="1"/>
</dbReference>
<gene>
    <name evidence="9" type="primary">trxC</name>
    <name evidence="9" type="ORF">FVF75_13015</name>
</gene>
<evidence type="ECO:0000313" key="10">
    <source>
        <dbReference type="Proteomes" id="UP000322080"/>
    </source>
</evidence>
<feature type="domain" description="Thioredoxin" evidence="8">
    <location>
        <begin position="30"/>
        <end position="145"/>
    </location>
</feature>
<dbReference type="InterPro" id="IPR049299">
    <property type="entry name" value="Thio2_N"/>
</dbReference>
<accession>A0A5D0RJ66</accession>
<dbReference type="GO" id="GO:0015035">
    <property type="term" value="F:protein-disulfide reductase activity"/>
    <property type="evidence" value="ECO:0007669"/>
    <property type="project" value="UniProtKB-UniRule"/>
</dbReference>
<evidence type="ECO:0000256" key="4">
    <source>
        <dbReference type="ARBA" id="ARBA00022982"/>
    </source>
</evidence>
<evidence type="ECO:0000256" key="2">
    <source>
        <dbReference type="ARBA" id="ARBA00022448"/>
    </source>
</evidence>
<organism evidence="9 10">
    <name type="scientific">Maritimibacter fusiformis</name>
    <dbReference type="NCBI Taxonomy" id="2603819"/>
    <lineage>
        <taxon>Bacteria</taxon>
        <taxon>Pseudomonadati</taxon>
        <taxon>Pseudomonadota</taxon>
        <taxon>Alphaproteobacteria</taxon>
        <taxon>Rhodobacterales</taxon>
        <taxon>Roseobacteraceae</taxon>
        <taxon>Maritimibacter</taxon>
    </lineage>
</organism>
<dbReference type="Proteomes" id="UP000322080">
    <property type="component" value="Unassembled WGS sequence"/>
</dbReference>
<evidence type="ECO:0000259" key="8">
    <source>
        <dbReference type="PROSITE" id="PS51352"/>
    </source>
</evidence>
<dbReference type="PRINTS" id="PR00421">
    <property type="entry name" value="THIOREDOXIN"/>
</dbReference>
<dbReference type="PANTHER" id="PTHR45663:SF11">
    <property type="entry name" value="GEO12009P1"/>
    <property type="match status" value="1"/>
</dbReference>
<dbReference type="PANTHER" id="PTHR45663">
    <property type="entry name" value="GEO12009P1"/>
    <property type="match status" value="1"/>
</dbReference>
<keyword evidence="10" id="KW-1185">Reference proteome</keyword>
<dbReference type="GO" id="GO:0046872">
    <property type="term" value="F:metal ion binding"/>
    <property type="evidence" value="ECO:0007669"/>
    <property type="project" value="UniProtKB-KW"/>
</dbReference>
<evidence type="ECO:0000256" key="6">
    <source>
        <dbReference type="ARBA" id="ARBA00023284"/>
    </source>
</evidence>